<evidence type="ECO:0000256" key="1">
    <source>
        <dbReference type="SAM" id="MobiDB-lite"/>
    </source>
</evidence>
<reference evidence="2" key="1">
    <citation type="submission" date="2021-03" db="EMBL/GenBank/DDBJ databases">
        <title>Draft genome sequence of rust myrtle Austropuccinia psidii MF-1, a brazilian biotype.</title>
        <authorList>
            <person name="Quecine M.C."/>
            <person name="Pachon D.M.R."/>
            <person name="Bonatelli M.L."/>
            <person name="Correr F.H."/>
            <person name="Franceschini L.M."/>
            <person name="Leite T.F."/>
            <person name="Margarido G.R.A."/>
            <person name="Almeida C.A."/>
            <person name="Ferrarezi J.A."/>
            <person name="Labate C.A."/>
        </authorList>
    </citation>
    <scope>NUCLEOTIDE SEQUENCE</scope>
    <source>
        <strain evidence="2">MF-1</strain>
    </source>
</reference>
<sequence>MDYKPFTNDFNDLPIKHQVLAKNDAECFAFAARAHTPIQGVNNTGGGESDRDQEANEPLVSIYQQKSKSQSRLHQSMLRNMNQVTNTDVKNSNSSNDDDLKTSSSPDGFALFLHKEKEKSGNPPASEMKSDTARQNTLAALNGRVNPDEEPKDDDVPLGVTRAAHTRMSGIKAIQTKKKQKETSVERDQLKPTAPDGESLQDSQAKDDDNDDVPLGIQSQLNLRQ</sequence>
<evidence type="ECO:0000313" key="2">
    <source>
        <dbReference type="EMBL" id="MBW0589845.1"/>
    </source>
</evidence>
<keyword evidence="3" id="KW-1185">Reference proteome</keyword>
<name>A0A9Q3KXC9_9BASI</name>
<feature type="region of interest" description="Disordered" evidence="1">
    <location>
        <begin position="141"/>
        <end position="225"/>
    </location>
</feature>
<proteinExistence type="predicted"/>
<feature type="compositionally biased region" description="Low complexity" evidence="1">
    <location>
        <begin position="84"/>
        <end position="95"/>
    </location>
</feature>
<dbReference type="Proteomes" id="UP000765509">
    <property type="component" value="Unassembled WGS sequence"/>
</dbReference>
<organism evidence="2 3">
    <name type="scientific">Austropuccinia psidii MF-1</name>
    <dbReference type="NCBI Taxonomy" id="1389203"/>
    <lineage>
        <taxon>Eukaryota</taxon>
        <taxon>Fungi</taxon>
        <taxon>Dikarya</taxon>
        <taxon>Basidiomycota</taxon>
        <taxon>Pucciniomycotina</taxon>
        <taxon>Pucciniomycetes</taxon>
        <taxon>Pucciniales</taxon>
        <taxon>Sphaerophragmiaceae</taxon>
        <taxon>Austropuccinia</taxon>
    </lineage>
</organism>
<protein>
    <submittedName>
        <fullName evidence="2">Uncharacterized protein</fullName>
    </submittedName>
</protein>
<feature type="compositionally biased region" description="Basic and acidic residues" evidence="1">
    <location>
        <begin position="181"/>
        <end position="190"/>
    </location>
</feature>
<comment type="caution">
    <text evidence="2">The sequence shown here is derived from an EMBL/GenBank/DDBJ whole genome shotgun (WGS) entry which is preliminary data.</text>
</comment>
<feature type="region of interest" description="Disordered" evidence="1">
    <location>
        <begin position="83"/>
        <end position="107"/>
    </location>
</feature>
<accession>A0A9Q3KXC9</accession>
<dbReference type="AlphaFoldDB" id="A0A9Q3KXC9"/>
<dbReference type="EMBL" id="AVOT02135958">
    <property type="protein sequence ID" value="MBW0589845.1"/>
    <property type="molecule type" value="Genomic_DNA"/>
</dbReference>
<gene>
    <name evidence="2" type="ORF">O181_129560</name>
</gene>
<evidence type="ECO:0000313" key="3">
    <source>
        <dbReference type="Proteomes" id="UP000765509"/>
    </source>
</evidence>